<dbReference type="PROSITE" id="PS00027">
    <property type="entry name" value="HOMEOBOX_1"/>
    <property type="match status" value="1"/>
</dbReference>
<evidence type="ECO:0000256" key="5">
    <source>
        <dbReference type="ARBA" id="ARBA00023242"/>
    </source>
</evidence>
<dbReference type="EnsemblMetazoa" id="PPA29764.1">
    <property type="protein sequence ID" value="PPA29764.1"/>
    <property type="gene ID" value="WBGene00202633"/>
</dbReference>
<keyword evidence="3 6" id="KW-0238">DNA-binding</keyword>
<accession>A0A2A6BZ74</accession>
<name>A0A2A6BZ74_PRIPA</name>
<protein>
    <submittedName>
        <fullName evidence="9">Ceh-24</fullName>
    </submittedName>
</protein>
<organism evidence="9 10">
    <name type="scientific">Pristionchus pacificus</name>
    <name type="common">Parasitic nematode worm</name>
    <dbReference type="NCBI Taxonomy" id="54126"/>
    <lineage>
        <taxon>Eukaryota</taxon>
        <taxon>Metazoa</taxon>
        <taxon>Ecdysozoa</taxon>
        <taxon>Nematoda</taxon>
        <taxon>Chromadorea</taxon>
        <taxon>Rhabditida</taxon>
        <taxon>Rhabditina</taxon>
        <taxon>Diplogasteromorpha</taxon>
        <taxon>Diplogasteroidea</taxon>
        <taxon>Neodiplogasteridae</taxon>
        <taxon>Pristionchus</taxon>
    </lineage>
</organism>
<dbReference type="Pfam" id="PF00046">
    <property type="entry name" value="Homeodomain"/>
    <property type="match status" value="1"/>
</dbReference>
<dbReference type="SMART" id="SM00389">
    <property type="entry name" value="HOX"/>
    <property type="match status" value="1"/>
</dbReference>
<evidence type="ECO:0000256" key="4">
    <source>
        <dbReference type="ARBA" id="ARBA00023155"/>
    </source>
</evidence>
<gene>
    <name evidence="9" type="primary">WBGene00202633</name>
</gene>
<evidence type="ECO:0000256" key="1">
    <source>
        <dbReference type="ARBA" id="ARBA00004123"/>
    </source>
</evidence>
<dbReference type="SUPFAM" id="SSF46689">
    <property type="entry name" value="Homeodomain-like"/>
    <property type="match status" value="1"/>
</dbReference>
<dbReference type="InterPro" id="IPR009057">
    <property type="entry name" value="Homeodomain-like_sf"/>
</dbReference>
<evidence type="ECO:0000313" key="9">
    <source>
        <dbReference type="EnsemblMetazoa" id="PPA29764.1"/>
    </source>
</evidence>
<evidence type="ECO:0000313" key="10">
    <source>
        <dbReference type="Proteomes" id="UP000005239"/>
    </source>
</evidence>
<proteinExistence type="predicted"/>
<comment type="subcellular location">
    <subcellularLocation>
        <location evidence="1 6 7">Nucleus</location>
    </subcellularLocation>
</comment>
<dbReference type="InterPro" id="IPR017970">
    <property type="entry name" value="Homeobox_CS"/>
</dbReference>
<feature type="compositionally biased region" description="Basic and acidic residues" evidence="8">
    <location>
        <begin position="233"/>
        <end position="245"/>
    </location>
</feature>
<feature type="DNA-binding region" description="Homeobox" evidence="6">
    <location>
        <begin position="159"/>
        <end position="202"/>
    </location>
</feature>
<keyword evidence="4 6" id="KW-0371">Homeobox</keyword>
<keyword evidence="10" id="KW-1185">Reference proteome</keyword>
<reference evidence="10" key="1">
    <citation type="journal article" date="2008" name="Nat. Genet.">
        <title>The Pristionchus pacificus genome provides a unique perspective on nematode lifestyle and parasitism.</title>
        <authorList>
            <person name="Dieterich C."/>
            <person name="Clifton S.W."/>
            <person name="Schuster L.N."/>
            <person name="Chinwalla A."/>
            <person name="Delehaunty K."/>
            <person name="Dinkelacker I."/>
            <person name="Fulton L."/>
            <person name="Fulton R."/>
            <person name="Godfrey J."/>
            <person name="Minx P."/>
            <person name="Mitreva M."/>
            <person name="Roeseler W."/>
            <person name="Tian H."/>
            <person name="Witte H."/>
            <person name="Yang S.P."/>
            <person name="Wilson R.K."/>
            <person name="Sommer R.J."/>
        </authorList>
    </citation>
    <scope>NUCLEOTIDE SEQUENCE [LARGE SCALE GENOMIC DNA]</scope>
    <source>
        <strain evidence="10">PS312</strain>
    </source>
</reference>
<evidence type="ECO:0000256" key="6">
    <source>
        <dbReference type="PROSITE-ProRule" id="PRU00108"/>
    </source>
</evidence>
<dbReference type="GO" id="GO:0030154">
    <property type="term" value="P:cell differentiation"/>
    <property type="evidence" value="ECO:0000318"/>
    <property type="project" value="GO_Central"/>
</dbReference>
<accession>A0A8R1UHL4</accession>
<dbReference type="Proteomes" id="UP000005239">
    <property type="component" value="Unassembled WGS sequence"/>
</dbReference>
<sequence length="292" mass="32492">MAEDEGKERRSEEEEKRVKNEEQPTRNEEEEDGPDEARSRTDSPSNTVTPAEVTVSDLEKLLLAASASKLLQGGSLLGPSLEGFVKAQEQLLKMAAASGSLLDANTSAALSTFYRPGGYFGANFPGGSLRSLRPLFLWSSRPESGRSPWNRPSHVYELERRFKQAKYLTAPEREALANSIHLTPTQVKIWFQNHRYKCKRQEKERAMTGDGGSGCSDNEEEIEMSRSCSPDEEEHKPSAKDEKTALPDIKNSSLYPNLPFPTTGFPFPFTGQGLQYPTVSYPYTAPIQPVGW</sequence>
<evidence type="ECO:0000256" key="3">
    <source>
        <dbReference type="ARBA" id="ARBA00023125"/>
    </source>
</evidence>
<evidence type="ECO:0000256" key="2">
    <source>
        <dbReference type="ARBA" id="ARBA00022473"/>
    </source>
</evidence>
<feature type="compositionally biased region" description="Basic and acidic residues" evidence="8">
    <location>
        <begin position="1"/>
        <end position="27"/>
    </location>
</feature>
<dbReference type="PANTHER" id="PTHR24340">
    <property type="entry name" value="HOMEOBOX PROTEIN NKX"/>
    <property type="match status" value="1"/>
</dbReference>
<dbReference type="AlphaFoldDB" id="A0A2A6BZ74"/>
<dbReference type="Gene3D" id="1.10.10.60">
    <property type="entry name" value="Homeodomain-like"/>
    <property type="match status" value="1"/>
</dbReference>
<feature type="region of interest" description="Disordered" evidence="8">
    <location>
        <begin position="1"/>
        <end position="52"/>
    </location>
</feature>
<dbReference type="InterPro" id="IPR050394">
    <property type="entry name" value="Homeobox_NK-like"/>
</dbReference>
<dbReference type="InterPro" id="IPR020479">
    <property type="entry name" value="HD_metazoa"/>
</dbReference>
<dbReference type="PROSITE" id="PS50071">
    <property type="entry name" value="HOMEOBOX_2"/>
    <property type="match status" value="1"/>
</dbReference>
<feature type="region of interest" description="Disordered" evidence="8">
    <location>
        <begin position="202"/>
        <end position="253"/>
    </location>
</feature>
<dbReference type="GO" id="GO:0000981">
    <property type="term" value="F:DNA-binding transcription factor activity, RNA polymerase II-specific"/>
    <property type="evidence" value="ECO:0000318"/>
    <property type="project" value="GO_Central"/>
</dbReference>
<dbReference type="PANTHER" id="PTHR24340:SF41">
    <property type="entry name" value="MUSCLE-SPECIFIC HOMEOBOX PROTEIN TINMAN-RELATED"/>
    <property type="match status" value="1"/>
</dbReference>
<dbReference type="PRINTS" id="PR00024">
    <property type="entry name" value="HOMEOBOX"/>
</dbReference>
<evidence type="ECO:0000256" key="8">
    <source>
        <dbReference type="SAM" id="MobiDB-lite"/>
    </source>
</evidence>
<dbReference type="GO" id="GO:0000978">
    <property type="term" value="F:RNA polymerase II cis-regulatory region sequence-specific DNA binding"/>
    <property type="evidence" value="ECO:0000318"/>
    <property type="project" value="GO_Central"/>
</dbReference>
<keyword evidence="2" id="KW-0217">Developmental protein</keyword>
<dbReference type="CDD" id="cd00086">
    <property type="entry name" value="homeodomain"/>
    <property type="match status" value="1"/>
</dbReference>
<evidence type="ECO:0000256" key="7">
    <source>
        <dbReference type="RuleBase" id="RU000682"/>
    </source>
</evidence>
<dbReference type="GO" id="GO:0005634">
    <property type="term" value="C:nucleus"/>
    <property type="evidence" value="ECO:0000318"/>
    <property type="project" value="GO_Central"/>
</dbReference>
<reference evidence="9" key="2">
    <citation type="submission" date="2022-06" db="UniProtKB">
        <authorList>
            <consortium name="EnsemblMetazoa"/>
        </authorList>
    </citation>
    <scope>IDENTIFICATION</scope>
    <source>
        <strain evidence="9">PS312</strain>
    </source>
</reference>
<dbReference type="InterPro" id="IPR001356">
    <property type="entry name" value="HD"/>
</dbReference>
<keyword evidence="5 6" id="KW-0539">Nucleus</keyword>
<dbReference type="OrthoDB" id="3137333at2759"/>
<dbReference type="GO" id="GO:0006357">
    <property type="term" value="P:regulation of transcription by RNA polymerase II"/>
    <property type="evidence" value="ECO:0000318"/>
    <property type="project" value="GO_Central"/>
</dbReference>